<evidence type="ECO:0000313" key="7">
    <source>
        <dbReference type="EMBL" id="SMR75362.1"/>
    </source>
</evidence>
<organism evidence="7 8">
    <name type="scientific">Marinobacterium sediminicola</name>
    <dbReference type="NCBI Taxonomy" id="518898"/>
    <lineage>
        <taxon>Bacteria</taxon>
        <taxon>Pseudomonadati</taxon>
        <taxon>Pseudomonadota</taxon>
        <taxon>Gammaproteobacteria</taxon>
        <taxon>Oceanospirillales</taxon>
        <taxon>Oceanospirillaceae</taxon>
        <taxon>Marinobacterium</taxon>
    </lineage>
</organism>
<comment type="similarity">
    <text evidence="1">Belongs to the ZraP family.</text>
</comment>
<feature type="signal peptide" evidence="6">
    <location>
        <begin position="1"/>
        <end position="25"/>
    </location>
</feature>
<evidence type="ECO:0000256" key="6">
    <source>
        <dbReference type="SAM" id="SignalP"/>
    </source>
</evidence>
<evidence type="ECO:0000256" key="5">
    <source>
        <dbReference type="SAM" id="Phobius"/>
    </source>
</evidence>
<evidence type="ECO:0000313" key="8">
    <source>
        <dbReference type="Proteomes" id="UP001159257"/>
    </source>
</evidence>
<keyword evidence="5" id="KW-0472">Membrane</keyword>
<comment type="caution">
    <text evidence="7">The sequence shown here is derived from an EMBL/GenBank/DDBJ whole genome shotgun (WGS) entry which is preliminary data.</text>
</comment>
<reference evidence="7 8" key="1">
    <citation type="submission" date="2017-05" db="EMBL/GenBank/DDBJ databases">
        <authorList>
            <person name="Varghese N."/>
            <person name="Submissions S."/>
        </authorList>
    </citation>
    <scope>NUCLEOTIDE SEQUENCE [LARGE SCALE GENOMIC DNA]</scope>
    <source>
        <strain evidence="7 8">CGMCC 1.7287</strain>
    </source>
</reference>
<dbReference type="InterPro" id="IPR025961">
    <property type="entry name" value="Metal_resist"/>
</dbReference>
<dbReference type="RefSeq" id="WP_239041405.1">
    <property type="nucleotide sequence ID" value="NZ_BAAAEY010000009.1"/>
</dbReference>
<dbReference type="EMBL" id="FXWV01000009">
    <property type="protein sequence ID" value="SMR75362.1"/>
    <property type="molecule type" value="Genomic_DNA"/>
</dbReference>
<accession>A0ABY1S114</accession>
<dbReference type="Proteomes" id="UP001159257">
    <property type="component" value="Unassembled WGS sequence"/>
</dbReference>
<evidence type="ECO:0000256" key="3">
    <source>
        <dbReference type="ARBA" id="ARBA00045001"/>
    </source>
</evidence>
<dbReference type="Gene3D" id="1.20.120.1490">
    <property type="match status" value="1"/>
</dbReference>
<proteinExistence type="inferred from homology"/>
<keyword evidence="6" id="KW-0732">Signal</keyword>
<evidence type="ECO:0000256" key="1">
    <source>
        <dbReference type="ARBA" id="ARBA00044945"/>
    </source>
</evidence>
<evidence type="ECO:0000256" key="4">
    <source>
        <dbReference type="SAM" id="Coils"/>
    </source>
</evidence>
<feature type="chain" id="PRO_5046053001" description="Signaling pathway modulator ZraP" evidence="6">
    <location>
        <begin position="26"/>
        <end position="204"/>
    </location>
</feature>
<feature type="transmembrane region" description="Helical" evidence="5">
    <location>
        <begin position="67"/>
        <end position="88"/>
    </location>
</feature>
<sequence>MFRIEITRPLLPALLGLALAIPVSAHNHMMQQAPTNMPGPAMAQGMGPGMMYGYGPMMGYGMGGHMMGYGMGMGGMGMGGMGMGSMGIMPCPMMGGIQGGPNTFGLQLDENQQQRMNEIGKKVWQLYQEQMKEMWEHHNEMQQLWQDGKPDNDKLLNAHREMQQEQLEMLEQRLKLQQEMESVLTEEQRQQLWQMHRGMYRGGQ</sequence>
<dbReference type="Pfam" id="PF13801">
    <property type="entry name" value="Metal_resist"/>
    <property type="match status" value="1"/>
</dbReference>
<evidence type="ECO:0000256" key="2">
    <source>
        <dbReference type="ARBA" id="ARBA00044983"/>
    </source>
</evidence>
<keyword evidence="4" id="KW-0175">Coiled coil</keyword>
<keyword evidence="5" id="KW-0812">Transmembrane</keyword>
<keyword evidence="8" id="KW-1185">Reference proteome</keyword>
<gene>
    <name evidence="7" type="ORF">SAMN04487964_10924</name>
</gene>
<keyword evidence="5" id="KW-1133">Transmembrane helix</keyword>
<protein>
    <recommendedName>
        <fullName evidence="2">Signaling pathway modulator ZraP</fullName>
    </recommendedName>
    <alternativeName>
        <fullName evidence="3">Zinc resistance-associated protein</fullName>
    </alternativeName>
</protein>
<name>A0ABY1S114_9GAMM</name>
<feature type="coiled-coil region" evidence="4">
    <location>
        <begin position="159"/>
        <end position="187"/>
    </location>
</feature>